<name>A0AAE1LBZ1_9NEOP</name>
<dbReference type="Pfam" id="PF13837">
    <property type="entry name" value="Myb_DNA-bind_4"/>
    <property type="match status" value="1"/>
</dbReference>
<protein>
    <submittedName>
        <fullName evidence="3">Rubredoxin-NAD(+) reductase</fullName>
    </submittedName>
</protein>
<organism evidence="3 4">
    <name type="scientific">Frankliniella fusca</name>
    <dbReference type="NCBI Taxonomy" id="407009"/>
    <lineage>
        <taxon>Eukaryota</taxon>
        <taxon>Metazoa</taxon>
        <taxon>Ecdysozoa</taxon>
        <taxon>Arthropoda</taxon>
        <taxon>Hexapoda</taxon>
        <taxon>Insecta</taxon>
        <taxon>Pterygota</taxon>
        <taxon>Neoptera</taxon>
        <taxon>Paraneoptera</taxon>
        <taxon>Thysanoptera</taxon>
        <taxon>Terebrantia</taxon>
        <taxon>Thripoidea</taxon>
        <taxon>Thripidae</taxon>
        <taxon>Frankliniella</taxon>
    </lineage>
</organism>
<evidence type="ECO:0000313" key="4">
    <source>
        <dbReference type="Proteomes" id="UP001219518"/>
    </source>
</evidence>
<proteinExistence type="predicted"/>
<evidence type="ECO:0000313" key="3">
    <source>
        <dbReference type="EMBL" id="KAK3912532.1"/>
    </source>
</evidence>
<reference evidence="3" key="2">
    <citation type="journal article" date="2023" name="BMC Genomics">
        <title>Pest status, molecular evolution, and epigenetic factors derived from the genome assembly of Frankliniella fusca, a thysanopteran phytovirus vector.</title>
        <authorList>
            <person name="Catto M.A."/>
            <person name="Labadie P.E."/>
            <person name="Jacobson A.L."/>
            <person name="Kennedy G.G."/>
            <person name="Srinivasan R."/>
            <person name="Hunt B.G."/>
        </authorList>
    </citation>
    <scope>NUCLEOTIDE SEQUENCE</scope>
    <source>
        <strain evidence="3">PL_HMW_Pooled</strain>
    </source>
</reference>
<comment type="caution">
    <text evidence="3">The sequence shown here is derived from an EMBL/GenBank/DDBJ whole genome shotgun (WGS) entry which is preliminary data.</text>
</comment>
<accession>A0AAE1LBZ1</accession>
<evidence type="ECO:0000256" key="1">
    <source>
        <dbReference type="SAM" id="MobiDB-lite"/>
    </source>
</evidence>
<dbReference type="Proteomes" id="UP001219518">
    <property type="component" value="Unassembled WGS sequence"/>
</dbReference>
<sequence length="860" mass="97401">MDKREREEVSPIKKRLCNISTPKKSNSCILKVSNLPDAFLEFNSAEVPPMMCQLSIVYYRHALSMSLVDECIYESDTLMEEGGGAENLIEESMTCNDNLVDNDMGVSYLNRDEIFMSNETIGKNCRPSTSSTPYGNLNTKMPTPRPKLHSRRSLVNAFCVGSPKSIVDFSCVEDYTEDLFQDFLRRGLEKKCNLKDEKFFIRHYNEDLKSVTVELDSSSTAEKVVENLQSVEFMYVKLVLKLVTPPPALNSTRSVKNKFRNFLQRGLDKRCDLPHEIFSLEAYNKNEKSIVVEFTSPETATIVVDKLQFAVYMLEKLVFTIEDAAPAKREQFSKFLTVGLEKKCDLTPFEIFSVESHNEQDNSVVVEFDSEDTARKVVDKLNGVEYMYEELILTLAGCFTNNNCKKVDTPNGESVKNIPFSDEEPEDEVALKDSEYCRILNVQNMPYNSLKSIIEAKMAQANFARLGEKTIKKILHHDKESVIAKFRTSEEANLSTLLEGVFNGDKLIKIRKCLYSGEFSGPSVVEGNISIQSEEGKAILLRGLIRLRSDFKKHIGCLDFPLSKLQQCLLQHNVVVAITDLRNQRRTLMETHRKQLRQGKTGPYTQACKVAFDEGSVALVENTVFDPAQDTCKDDNFQFHNENTLTEDLAKFCKVATWTVLATKALISICIENFEEYDKPVKHSDFWSAVSLELYNQKFYYSAKQCENRMDTLKRQHKDYDDNRLGTGAAAPSQQGISREEQSIMGLMSELLQGDVTYRPKVTCSVGVTASKLKLNTSDEQTVSHTFRVGGRTRPVILEGKKSRAERMVQAVEKRSDALMLIAQEQSRGKKSGKNKNKKKKKQKQIESSSDSSDSSDSEA</sequence>
<feature type="domain" description="Myb/SANT-like DNA-binding" evidence="2">
    <location>
        <begin position="657"/>
        <end position="728"/>
    </location>
</feature>
<dbReference type="InterPro" id="IPR044822">
    <property type="entry name" value="Myb_DNA-bind_4"/>
</dbReference>
<feature type="compositionally biased region" description="Basic residues" evidence="1">
    <location>
        <begin position="829"/>
        <end position="843"/>
    </location>
</feature>
<feature type="compositionally biased region" description="Polar residues" evidence="1">
    <location>
        <begin position="126"/>
        <end position="141"/>
    </location>
</feature>
<evidence type="ECO:0000259" key="2">
    <source>
        <dbReference type="Pfam" id="PF13837"/>
    </source>
</evidence>
<feature type="region of interest" description="Disordered" evidence="1">
    <location>
        <begin position="820"/>
        <end position="860"/>
    </location>
</feature>
<dbReference type="AlphaFoldDB" id="A0AAE1LBZ1"/>
<feature type="region of interest" description="Disordered" evidence="1">
    <location>
        <begin position="126"/>
        <end position="148"/>
    </location>
</feature>
<reference evidence="3" key="1">
    <citation type="submission" date="2021-07" db="EMBL/GenBank/DDBJ databases">
        <authorList>
            <person name="Catto M.A."/>
            <person name="Jacobson A."/>
            <person name="Kennedy G."/>
            <person name="Labadie P."/>
            <person name="Hunt B.G."/>
            <person name="Srinivasan R."/>
        </authorList>
    </citation>
    <scope>NUCLEOTIDE SEQUENCE</scope>
    <source>
        <strain evidence="3">PL_HMW_Pooled</strain>
        <tissue evidence="3">Head</tissue>
    </source>
</reference>
<gene>
    <name evidence="3" type="ORF">KUF71_022103</name>
</gene>
<dbReference type="EMBL" id="JAHWGI010000294">
    <property type="protein sequence ID" value="KAK3912532.1"/>
    <property type="molecule type" value="Genomic_DNA"/>
</dbReference>
<dbReference type="Gene3D" id="1.10.10.60">
    <property type="entry name" value="Homeodomain-like"/>
    <property type="match status" value="1"/>
</dbReference>
<keyword evidence="4" id="KW-1185">Reference proteome</keyword>